<evidence type="ECO:0000313" key="5">
    <source>
        <dbReference type="Proteomes" id="UP001530400"/>
    </source>
</evidence>
<evidence type="ECO:0000256" key="1">
    <source>
        <dbReference type="ARBA" id="ARBA00007637"/>
    </source>
</evidence>
<keyword evidence="2" id="KW-0520">NAD</keyword>
<feature type="chain" id="PRO_5044867306" description="NAD(P)-binding domain-containing protein" evidence="3">
    <location>
        <begin position="19"/>
        <end position="317"/>
    </location>
</feature>
<comment type="caution">
    <text evidence="4">The sequence shown here is derived from an EMBL/GenBank/DDBJ whole genome shotgun (WGS) entry which is preliminary data.</text>
</comment>
<name>A0ABD3NWR2_9STRA</name>
<sequence length="317" mass="34392">MASFVVILLAALLLPSQSFPPHKQPLNAATSLAMSSSQPSVAIVGMGVLGTSLAKQLLEGTDYTLMGITKSTTRHQDIRKELCDGYEERLSLTTMEEALSSGTQYQNVVFCAPPSGFEDYPSAVADASKLRSKTKDGSFIFTSSGGVYPDTFDGEVVNESTPLEEGNPRKARGIQAEKVCLDNDGCVLRLSGLYTLERGAHNYWLEKANGVVKGREDGIINLLHYDDAAGSVVAALKVGPKVNSGKLFLISDGHYTTRRGICENALKSKRYRGCEMPTFEGSEGETRGKIYDGSWSEDTLCWKAKYTSFDGFMESMA</sequence>
<organism evidence="4 5">
    <name type="scientific">Cyclotella atomus</name>
    <dbReference type="NCBI Taxonomy" id="382360"/>
    <lineage>
        <taxon>Eukaryota</taxon>
        <taxon>Sar</taxon>
        <taxon>Stramenopiles</taxon>
        <taxon>Ochrophyta</taxon>
        <taxon>Bacillariophyta</taxon>
        <taxon>Coscinodiscophyceae</taxon>
        <taxon>Thalassiosirophycidae</taxon>
        <taxon>Stephanodiscales</taxon>
        <taxon>Stephanodiscaceae</taxon>
        <taxon>Cyclotella</taxon>
    </lineage>
</organism>
<protein>
    <recommendedName>
        <fullName evidence="6">NAD(P)-binding domain-containing protein</fullName>
    </recommendedName>
</protein>
<dbReference type="InterPro" id="IPR036291">
    <property type="entry name" value="NAD(P)-bd_dom_sf"/>
</dbReference>
<dbReference type="Proteomes" id="UP001530400">
    <property type="component" value="Unassembled WGS sequence"/>
</dbReference>
<reference evidence="4 5" key="1">
    <citation type="submission" date="2024-10" db="EMBL/GenBank/DDBJ databases">
        <title>Updated reference genomes for cyclostephanoid diatoms.</title>
        <authorList>
            <person name="Roberts W.R."/>
            <person name="Alverson A.J."/>
        </authorList>
    </citation>
    <scope>NUCLEOTIDE SEQUENCE [LARGE SCALE GENOMIC DNA]</scope>
    <source>
        <strain evidence="4 5">AJA010-31</strain>
    </source>
</reference>
<gene>
    <name evidence="4" type="ORF">ACHAWO_012370</name>
</gene>
<dbReference type="Gene3D" id="3.40.50.720">
    <property type="entry name" value="NAD(P)-binding Rossmann-like Domain"/>
    <property type="match status" value="1"/>
</dbReference>
<evidence type="ECO:0000313" key="4">
    <source>
        <dbReference type="EMBL" id="KAL3779406.1"/>
    </source>
</evidence>
<evidence type="ECO:0008006" key="6">
    <source>
        <dbReference type="Google" id="ProtNLM"/>
    </source>
</evidence>
<accession>A0ABD3NWR2</accession>
<proteinExistence type="inferred from homology"/>
<keyword evidence="5" id="KW-1185">Reference proteome</keyword>
<dbReference type="AlphaFoldDB" id="A0ABD3NWR2"/>
<comment type="similarity">
    <text evidence="1">Belongs to the NAD(P)-dependent epimerase/dehydratase family.</text>
</comment>
<dbReference type="SUPFAM" id="SSF51735">
    <property type="entry name" value="NAD(P)-binding Rossmann-fold domains"/>
    <property type="match status" value="1"/>
</dbReference>
<dbReference type="PANTHER" id="PTHR43574">
    <property type="entry name" value="EPIMERASE-RELATED"/>
    <property type="match status" value="1"/>
</dbReference>
<keyword evidence="3" id="KW-0732">Signal</keyword>
<dbReference type="EMBL" id="JALLPJ020000934">
    <property type="protein sequence ID" value="KAL3779406.1"/>
    <property type="molecule type" value="Genomic_DNA"/>
</dbReference>
<feature type="signal peptide" evidence="3">
    <location>
        <begin position="1"/>
        <end position="18"/>
    </location>
</feature>
<evidence type="ECO:0000256" key="3">
    <source>
        <dbReference type="SAM" id="SignalP"/>
    </source>
</evidence>
<evidence type="ECO:0000256" key="2">
    <source>
        <dbReference type="ARBA" id="ARBA00023027"/>
    </source>
</evidence>